<protein>
    <recommendedName>
        <fullName evidence="7">SPX domain-containing protein</fullName>
    </recommendedName>
</protein>
<dbReference type="GO" id="GO:0005886">
    <property type="term" value="C:plasma membrane"/>
    <property type="evidence" value="ECO:0007669"/>
    <property type="project" value="TreeGrafter"/>
</dbReference>
<evidence type="ECO:0000256" key="6">
    <source>
        <dbReference type="SAM" id="Phobius"/>
    </source>
</evidence>
<evidence type="ECO:0000256" key="5">
    <source>
        <dbReference type="ARBA" id="ARBA00023136"/>
    </source>
</evidence>
<dbReference type="Pfam" id="PF03105">
    <property type="entry name" value="SPX"/>
    <property type="match status" value="1"/>
</dbReference>
<proteinExistence type="inferred from homology"/>
<evidence type="ECO:0000313" key="9">
    <source>
        <dbReference type="Proteomes" id="UP000015104"/>
    </source>
</evidence>
<comment type="similarity">
    <text evidence="2">Belongs to the SYG1 (TC 2.A.94) family.</text>
</comment>
<feature type="domain" description="SPX" evidence="7">
    <location>
        <begin position="1"/>
        <end position="182"/>
    </location>
</feature>
<dbReference type="PANTHER" id="PTHR10783:SF103">
    <property type="entry name" value="SOLUTE CARRIER FAMILY 53 MEMBER 1"/>
    <property type="match status" value="1"/>
</dbReference>
<comment type="subcellular location">
    <subcellularLocation>
        <location evidence="1">Membrane</location>
        <topology evidence="1">Multi-pass membrane protein</topology>
    </subcellularLocation>
</comment>
<evidence type="ECO:0000256" key="3">
    <source>
        <dbReference type="ARBA" id="ARBA00022692"/>
    </source>
</evidence>
<dbReference type="HOGENOM" id="CLU_070189_0_0_1"/>
<keyword evidence="5 6" id="KW-0472">Membrane</keyword>
<reference evidence="8" key="2">
    <citation type="submission" date="2015-06" db="UniProtKB">
        <authorList>
            <consortium name="EnsemblMetazoa"/>
        </authorList>
    </citation>
    <scope>IDENTIFICATION</scope>
</reference>
<evidence type="ECO:0000313" key="8">
    <source>
        <dbReference type="EnsemblMetazoa" id="tetur17g01430.1"/>
    </source>
</evidence>
<dbReference type="GO" id="GO:0005794">
    <property type="term" value="C:Golgi apparatus"/>
    <property type="evidence" value="ECO:0007669"/>
    <property type="project" value="TreeGrafter"/>
</dbReference>
<dbReference type="GO" id="GO:0016036">
    <property type="term" value="P:cellular response to phosphate starvation"/>
    <property type="evidence" value="ECO:0007669"/>
    <property type="project" value="TreeGrafter"/>
</dbReference>
<dbReference type="Pfam" id="PF03124">
    <property type="entry name" value="EXS"/>
    <property type="match status" value="1"/>
</dbReference>
<dbReference type="GO" id="GO:0000822">
    <property type="term" value="F:inositol hexakisphosphate binding"/>
    <property type="evidence" value="ECO:0007669"/>
    <property type="project" value="TreeGrafter"/>
</dbReference>
<dbReference type="InterPro" id="IPR004331">
    <property type="entry name" value="SPX_dom"/>
</dbReference>
<dbReference type="PANTHER" id="PTHR10783">
    <property type="entry name" value="XENOTROPIC AND POLYTROPIC RETROVIRUS RECEPTOR 1-RELATED"/>
    <property type="match status" value="1"/>
</dbReference>
<dbReference type="GO" id="GO:0006817">
    <property type="term" value="P:phosphate ion transport"/>
    <property type="evidence" value="ECO:0007669"/>
    <property type="project" value="TreeGrafter"/>
</dbReference>
<dbReference type="Proteomes" id="UP000015104">
    <property type="component" value="Unassembled WGS sequence"/>
</dbReference>
<dbReference type="InterPro" id="IPR004342">
    <property type="entry name" value="EXS_C"/>
</dbReference>
<dbReference type="AlphaFoldDB" id="T1KPR2"/>
<keyword evidence="3 6" id="KW-0812">Transmembrane</keyword>
<dbReference type="CDD" id="cd14477">
    <property type="entry name" value="SPX_XPR1_like"/>
    <property type="match status" value="1"/>
</dbReference>
<dbReference type="STRING" id="32264.T1KPR2"/>
<organism evidence="8 9">
    <name type="scientific">Tetranychus urticae</name>
    <name type="common">Two-spotted spider mite</name>
    <dbReference type="NCBI Taxonomy" id="32264"/>
    <lineage>
        <taxon>Eukaryota</taxon>
        <taxon>Metazoa</taxon>
        <taxon>Ecdysozoa</taxon>
        <taxon>Arthropoda</taxon>
        <taxon>Chelicerata</taxon>
        <taxon>Arachnida</taxon>
        <taxon>Acari</taxon>
        <taxon>Acariformes</taxon>
        <taxon>Trombidiformes</taxon>
        <taxon>Prostigmata</taxon>
        <taxon>Eleutherengona</taxon>
        <taxon>Raphignathae</taxon>
        <taxon>Tetranychoidea</taxon>
        <taxon>Tetranychidae</taxon>
        <taxon>Tetranychus</taxon>
    </lineage>
</organism>
<dbReference type="eggNOG" id="KOG1162">
    <property type="taxonomic scope" value="Eukaryota"/>
</dbReference>
<evidence type="ECO:0000256" key="4">
    <source>
        <dbReference type="ARBA" id="ARBA00022989"/>
    </source>
</evidence>
<reference evidence="9" key="1">
    <citation type="submission" date="2011-08" db="EMBL/GenBank/DDBJ databases">
        <authorList>
            <person name="Rombauts S."/>
        </authorList>
    </citation>
    <scope>NUCLEOTIDE SEQUENCE</scope>
    <source>
        <strain evidence="9">London</strain>
    </source>
</reference>
<sequence>MKFAEHLAALITPEWRKQYILYEEMKYMLYSAMERQPSPEVADRDEITRYNKAFDEEFLSFCEKELAKINIFFAEKLAEATRKFSTLKNELNLIKSKFDTFPRRDEDGNFRSIFNAKDFILQKADERHRNRKLRELKLGFSEFYLSLVLLQSYQNLNFTGFVKILKKHDKLLGNDEGLKWRRAHVENAPFHLNKEIHKLIEETENLFTQELEEGHRQRAMKRLRVPPLNDQQSQWTTFKVGFFSGAFVILLAIVLITGVFRDPQNNLTITFRLYRATFLVILFLFLMGINVYGWRTSGVNHVLIFELDPRDHLSEQHIIEIAAILNNQSVASGSVYVVLSF</sequence>
<keyword evidence="4 6" id="KW-1133">Transmembrane helix</keyword>
<feature type="transmembrane region" description="Helical" evidence="6">
    <location>
        <begin position="273"/>
        <end position="294"/>
    </location>
</feature>
<feature type="transmembrane region" description="Helical" evidence="6">
    <location>
        <begin position="240"/>
        <end position="261"/>
    </location>
</feature>
<evidence type="ECO:0000256" key="2">
    <source>
        <dbReference type="ARBA" id="ARBA00009665"/>
    </source>
</evidence>
<evidence type="ECO:0000259" key="7">
    <source>
        <dbReference type="PROSITE" id="PS51382"/>
    </source>
</evidence>
<accession>T1KPR2</accession>
<evidence type="ECO:0000256" key="1">
    <source>
        <dbReference type="ARBA" id="ARBA00004141"/>
    </source>
</evidence>
<dbReference type="EMBL" id="CAEY01000336">
    <property type="status" value="NOT_ANNOTATED_CDS"/>
    <property type="molecule type" value="Genomic_DNA"/>
</dbReference>
<dbReference type="PROSITE" id="PS51382">
    <property type="entry name" value="SPX"/>
    <property type="match status" value="1"/>
</dbReference>
<dbReference type="EnsemblMetazoa" id="tetur17g01430.1">
    <property type="protein sequence ID" value="tetur17g01430.1"/>
    <property type="gene ID" value="tetur17g01430"/>
</dbReference>
<name>T1KPR2_TETUR</name>
<keyword evidence="9" id="KW-1185">Reference proteome</keyword>